<protein>
    <submittedName>
        <fullName evidence="2">Polysaccharide pyruvyl transferase family protein</fullName>
    </submittedName>
</protein>
<dbReference type="EMBL" id="VFFF01000002">
    <property type="protein sequence ID" value="TNY31340.1"/>
    <property type="molecule type" value="Genomic_DNA"/>
</dbReference>
<dbReference type="RefSeq" id="WP_140196219.1">
    <property type="nucleotide sequence ID" value="NZ_CP065915.1"/>
</dbReference>
<comment type="caution">
    <text evidence="2">The sequence shown here is derived from an EMBL/GenBank/DDBJ whole genome shotgun (WGS) entry which is preliminary data.</text>
</comment>
<evidence type="ECO:0000313" key="3">
    <source>
        <dbReference type="Proteomes" id="UP000314011"/>
    </source>
</evidence>
<dbReference type="OrthoDB" id="9803627at2"/>
<proteinExistence type="predicted"/>
<keyword evidence="3" id="KW-1185">Reference proteome</keyword>
<dbReference type="AlphaFoldDB" id="A0A5C5GBK2"/>
<dbReference type="Proteomes" id="UP000314011">
    <property type="component" value="Unassembled WGS sequence"/>
</dbReference>
<dbReference type="GO" id="GO:0016740">
    <property type="term" value="F:transferase activity"/>
    <property type="evidence" value="ECO:0007669"/>
    <property type="project" value="UniProtKB-KW"/>
</dbReference>
<evidence type="ECO:0000259" key="1">
    <source>
        <dbReference type="Pfam" id="PF04230"/>
    </source>
</evidence>
<accession>A0A5C5GBK2</accession>
<gene>
    <name evidence="2" type="ORF">FHY64_15080</name>
</gene>
<dbReference type="InterPro" id="IPR007345">
    <property type="entry name" value="Polysacch_pyruvyl_Trfase"/>
</dbReference>
<organism evidence="2 3">
    <name type="scientific">Pelagovum pacificum</name>
    <dbReference type="NCBI Taxonomy" id="2588711"/>
    <lineage>
        <taxon>Bacteria</taxon>
        <taxon>Pseudomonadati</taxon>
        <taxon>Pseudomonadota</taxon>
        <taxon>Alphaproteobacteria</taxon>
        <taxon>Rhodobacterales</taxon>
        <taxon>Paracoccaceae</taxon>
        <taxon>Pelagovum</taxon>
    </lineage>
</organism>
<sequence>MAKQEPLRLSWWSGRPNFGDALSPLVVSHVSGREVILGDRSEVDLFAVGSIMIRARRGYNQPQENRPTIWGTGMMGPHKTDFVDNVDFAAVRGPITASLLGLGQLPFGDPGLILSELAKTEVERGDRVGVIPHHGDFKDPQTKGQIAALPWSDDFVLIDPRNDDPLDVADQIQACRHVFSASLHGLIIADAFGVPNTWVAGREIHSTASFKFLDYFLSVGRTYQAPIGFADIVDAEKSVRSISALGYADGVASSRQALIDAFPERLKAA</sequence>
<evidence type="ECO:0000313" key="2">
    <source>
        <dbReference type="EMBL" id="TNY31340.1"/>
    </source>
</evidence>
<keyword evidence="2" id="KW-0808">Transferase</keyword>
<reference evidence="2 3" key="1">
    <citation type="submission" date="2019-06" db="EMBL/GenBank/DDBJ databases">
        <title>Genome of new Rhodobacteraceae sp. SM1903.</title>
        <authorList>
            <person name="Ren X."/>
        </authorList>
    </citation>
    <scope>NUCLEOTIDE SEQUENCE [LARGE SCALE GENOMIC DNA]</scope>
    <source>
        <strain evidence="2 3">SM1903</strain>
    </source>
</reference>
<dbReference type="Pfam" id="PF04230">
    <property type="entry name" value="PS_pyruv_trans"/>
    <property type="match status" value="1"/>
</dbReference>
<feature type="domain" description="Polysaccharide pyruvyl transferase" evidence="1">
    <location>
        <begin position="79"/>
        <end position="200"/>
    </location>
</feature>
<name>A0A5C5GBK2_9RHOB</name>